<evidence type="ECO:0000256" key="7">
    <source>
        <dbReference type="ARBA" id="ARBA00022833"/>
    </source>
</evidence>
<evidence type="ECO:0000313" key="12">
    <source>
        <dbReference type="Proteomes" id="UP001327560"/>
    </source>
</evidence>
<dbReference type="Proteomes" id="UP001327560">
    <property type="component" value="Chromosome 8"/>
</dbReference>
<keyword evidence="6" id="KW-0833">Ubl conjugation pathway</keyword>
<dbReference type="Gene3D" id="3.30.40.10">
    <property type="entry name" value="Zinc/RING finger domain, C3HC4 (zinc finger)"/>
    <property type="match status" value="1"/>
</dbReference>
<organism evidence="11 12">
    <name type="scientific">Canna indica</name>
    <name type="common">Indian-shot</name>
    <dbReference type="NCBI Taxonomy" id="4628"/>
    <lineage>
        <taxon>Eukaryota</taxon>
        <taxon>Viridiplantae</taxon>
        <taxon>Streptophyta</taxon>
        <taxon>Embryophyta</taxon>
        <taxon>Tracheophyta</taxon>
        <taxon>Spermatophyta</taxon>
        <taxon>Magnoliopsida</taxon>
        <taxon>Liliopsida</taxon>
        <taxon>Zingiberales</taxon>
        <taxon>Cannaceae</taxon>
        <taxon>Canna</taxon>
    </lineage>
</organism>
<evidence type="ECO:0000256" key="4">
    <source>
        <dbReference type="ARBA" id="ARBA00022723"/>
    </source>
</evidence>
<dbReference type="PANTHER" id="PTHR22937:SF122">
    <property type="entry name" value="RING-TYPE E3 UBIQUITIN TRANSFERASE"/>
    <property type="match status" value="1"/>
</dbReference>
<feature type="domain" description="RING-type" evidence="10">
    <location>
        <begin position="287"/>
        <end position="358"/>
    </location>
</feature>
<dbReference type="GO" id="GO:0008270">
    <property type="term" value="F:zinc ion binding"/>
    <property type="evidence" value="ECO:0007669"/>
    <property type="project" value="UniProtKB-KW"/>
</dbReference>
<dbReference type="GO" id="GO:0061630">
    <property type="term" value="F:ubiquitin protein ligase activity"/>
    <property type="evidence" value="ECO:0007669"/>
    <property type="project" value="UniProtKB-EC"/>
</dbReference>
<evidence type="ECO:0000256" key="1">
    <source>
        <dbReference type="ARBA" id="ARBA00000900"/>
    </source>
</evidence>
<dbReference type="PROSITE" id="PS50089">
    <property type="entry name" value="ZF_RING_2"/>
    <property type="match status" value="1"/>
</dbReference>
<dbReference type="SUPFAM" id="SSF57850">
    <property type="entry name" value="RING/U-box"/>
    <property type="match status" value="1"/>
</dbReference>
<keyword evidence="7" id="KW-0862">Zinc</keyword>
<dbReference type="EC" id="2.3.2.27" evidence="2"/>
<evidence type="ECO:0000259" key="10">
    <source>
        <dbReference type="PROSITE" id="PS50089"/>
    </source>
</evidence>
<keyword evidence="3" id="KW-0808">Transferase</keyword>
<dbReference type="InterPro" id="IPR013083">
    <property type="entry name" value="Znf_RING/FYVE/PHD"/>
</dbReference>
<evidence type="ECO:0000256" key="5">
    <source>
        <dbReference type="ARBA" id="ARBA00022771"/>
    </source>
</evidence>
<reference evidence="11 12" key="1">
    <citation type="submission" date="2023-10" db="EMBL/GenBank/DDBJ databases">
        <title>Chromosome-scale genome assembly provides insights into flower coloration mechanisms of Canna indica.</title>
        <authorList>
            <person name="Li C."/>
        </authorList>
    </citation>
    <scope>NUCLEOTIDE SEQUENCE [LARGE SCALE GENOMIC DNA]</scope>
    <source>
        <tissue evidence="11">Flower</tissue>
    </source>
</reference>
<feature type="compositionally biased region" description="Low complexity" evidence="9">
    <location>
        <begin position="9"/>
        <end position="28"/>
    </location>
</feature>
<dbReference type="EMBL" id="CP136897">
    <property type="protein sequence ID" value="WOL16909.1"/>
    <property type="molecule type" value="Genomic_DNA"/>
</dbReference>
<accession>A0AAQ3KY39</accession>
<evidence type="ECO:0000256" key="8">
    <source>
        <dbReference type="PROSITE-ProRule" id="PRU00175"/>
    </source>
</evidence>
<gene>
    <name evidence="11" type="ORF">Cni_G25697</name>
</gene>
<feature type="region of interest" description="Disordered" evidence="9">
    <location>
        <begin position="1"/>
        <end position="59"/>
    </location>
</feature>
<name>A0AAQ3KY39_9LILI</name>
<keyword evidence="5 8" id="KW-0863">Zinc-finger</keyword>
<comment type="catalytic activity">
    <reaction evidence="1">
        <text>S-ubiquitinyl-[E2 ubiquitin-conjugating enzyme]-L-cysteine + [acceptor protein]-L-lysine = [E2 ubiquitin-conjugating enzyme]-L-cysteine + N(6)-ubiquitinyl-[acceptor protein]-L-lysine.</text>
        <dbReference type="EC" id="2.3.2.27"/>
    </reaction>
</comment>
<proteinExistence type="predicted"/>
<dbReference type="PANTHER" id="PTHR22937">
    <property type="entry name" value="E3 UBIQUITIN-PROTEIN LIGASE RNF165"/>
    <property type="match status" value="1"/>
</dbReference>
<evidence type="ECO:0000313" key="11">
    <source>
        <dbReference type="EMBL" id="WOL16909.1"/>
    </source>
</evidence>
<evidence type="ECO:0000256" key="2">
    <source>
        <dbReference type="ARBA" id="ARBA00012483"/>
    </source>
</evidence>
<keyword evidence="4" id="KW-0479">Metal-binding</keyword>
<dbReference type="Pfam" id="PF13639">
    <property type="entry name" value="zf-RING_2"/>
    <property type="match status" value="1"/>
</dbReference>
<feature type="compositionally biased region" description="Basic residues" evidence="9">
    <location>
        <begin position="92"/>
        <end position="106"/>
    </location>
</feature>
<evidence type="ECO:0000256" key="6">
    <source>
        <dbReference type="ARBA" id="ARBA00022786"/>
    </source>
</evidence>
<dbReference type="InterPro" id="IPR045191">
    <property type="entry name" value="MBR1/2-like"/>
</dbReference>
<dbReference type="AlphaFoldDB" id="A0AAQ3KY39"/>
<feature type="region of interest" description="Disordered" evidence="9">
    <location>
        <begin position="83"/>
        <end position="110"/>
    </location>
</feature>
<dbReference type="SMART" id="SM00184">
    <property type="entry name" value="RING"/>
    <property type="match status" value="1"/>
</dbReference>
<dbReference type="InterPro" id="IPR001841">
    <property type="entry name" value="Znf_RING"/>
</dbReference>
<evidence type="ECO:0000256" key="9">
    <source>
        <dbReference type="SAM" id="MobiDB-lite"/>
    </source>
</evidence>
<protein>
    <recommendedName>
        <fullName evidence="2">RING-type E3 ubiquitin transferase</fullName>
        <ecNumber evidence="2">2.3.2.27</ecNumber>
    </recommendedName>
</protein>
<sequence>MASSAEAISPSPGRRSLRRLLFTSSSSSRPHHAAADRSPLIGSPSLPPPPSSSPGRKKGLAAAAFRGFGCAWASASQAYAPAVRSSADWQGKRPRRRRGKTRKKERKGQVGGDVWCAPGIPFAAEASVDCVVAHQPVVGRGRPDAAERISRERSYIPRRLSHQEQISSFMDSPQHPDTTLFEPDLLRLGHLRNLRGYHRTPGGLEEIMMFQTRLLQSGGMEIHDRFRDWRLDVDNMSYEELLELGNKIGYVSTGLREEEITRSLRKIKQWVFDASTRHLSTEAEWKCSICQVGPSNSVLNYFQFISSSHLPMFNITYFLTQEEYEVNDEIGRLECGHSYHMYCIKQWLLLKNACPVCKTPVLKT</sequence>
<keyword evidence="12" id="KW-1185">Reference proteome</keyword>
<evidence type="ECO:0000256" key="3">
    <source>
        <dbReference type="ARBA" id="ARBA00022679"/>
    </source>
</evidence>